<evidence type="ECO:0000313" key="2">
    <source>
        <dbReference type="Proteomes" id="UP000031390"/>
    </source>
</evidence>
<name>A0A0C1H3J5_9NEIS</name>
<proteinExistence type="predicted"/>
<evidence type="ECO:0000313" key="1">
    <source>
        <dbReference type="EMBL" id="KIC13050.1"/>
    </source>
</evidence>
<accession>A0A0C1H3J5</accession>
<gene>
    <name evidence="1" type="ORF">MCC93_02300</name>
</gene>
<sequence>MNHGERSSEKVFKDGRIIRLFVGTVNFTAAYRDCLALFFQRKTDLGVAMGG</sequence>
<dbReference type="EMBL" id="JUFZ01000009">
    <property type="protein sequence ID" value="KIC13050.1"/>
    <property type="molecule type" value="Genomic_DNA"/>
</dbReference>
<organism evidence="1 2">
    <name type="scientific">Morococcus cerebrosus</name>
    <dbReference type="NCBI Taxonomy" id="1056807"/>
    <lineage>
        <taxon>Bacteria</taxon>
        <taxon>Pseudomonadati</taxon>
        <taxon>Pseudomonadota</taxon>
        <taxon>Betaproteobacteria</taxon>
        <taxon>Neisseriales</taxon>
        <taxon>Neisseriaceae</taxon>
        <taxon>Morococcus</taxon>
    </lineage>
</organism>
<protein>
    <submittedName>
        <fullName evidence="1">Uncharacterized protein</fullName>
    </submittedName>
</protein>
<dbReference type="AlphaFoldDB" id="A0A0C1H3J5"/>
<dbReference type="Proteomes" id="UP000031390">
    <property type="component" value="Unassembled WGS sequence"/>
</dbReference>
<reference evidence="1 2" key="1">
    <citation type="submission" date="2014-12" db="EMBL/GenBank/DDBJ databases">
        <title>Genome sequence of Morococcus cerebrosus.</title>
        <authorList>
            <person name="Shin S.-K."/>
            <person name="Yi H."/>
        </authorList>
    </citation>
    <scope>NUCLEOTIDE SEQUENCE [LARGE SCALE GENOMIC DNA]</scope>
    <source>
        <strain evidence="1 2">CIP 81.93</strain>
    </source>
</reference>
<comment type="caution">
    <text evidence="1">The sequence shown here is derived from an EMBL/GenBank/DDBJ whole genome shotgun (WGS) entry which is preliminary data.</text>
</comment>